<reference evidence="2" key="2">
    <citation type="submission" date="2015-06" db="UniProtKB">
        <authorList>
            <consortium name="EnsemblProtists"/>
        </authorList>
    </citation>
    <scope>IDENTIFICATION</scope>
    <source>
        <strain evidence="2">Emoy2</strain>
    </source>
</reference>
<dbReference type="EnsemblProtists" id="HpaT808851">
    <property type="protein sequence ID" value="HpaP808851"/>
    <property type="gene ID" value="HpaG808851"/>
</dbReference>
<dbReference type="EMBL" id="JH598611">
    <property type="status" value="NOT_ANNOTATED_CDS"/>
    <property type="molecule type" value="Genomic_DNA"/>
</dbReference>
<dbReference type="Proteomes" id="UP000011713">
    <property type="component" value="Unassembled WGS sequence"/>
</dbReference>
<organism evidence="2 3">
    <name type="scientific">Hyaloperonospora arabidopsidis (strain Emoy2)</name>
    <name type="common">Downy mildew agent</name>
    <name type="synonym">Peronospora arabidopsidis</name>
    <dbReference type="NCBI Taxonomy" id="559515"/>
    <lineage>
        <taxon>Eukaryota</taxon>
        <taxon>Sar</taxon>
        <taxon>Stramenopiles</taxon>
        <taxon>Oomycota</taxon>
        <taxon>Peronosporomycetes</taxon>
        <taxon>Peronosporales</taxon>
        <taxon>Peronosporaceae</taxon>
        <taxon>Hyaloperonospora</taxon>
    </lineage>
</organism>
<keyword evidence="3" id="KW-1185">Reference proteome</keyword>
<name>M4BR12_HYAAE</name>
<dbReference type="InterPro" id="IPR008701">
    <property type="entry name" value="NPP1"/>
</dbReference>
<evidence type="ECO:0000256" key="1">
    <source>
        <dbReference type="SAM" id="MobiDB-lite"/>
    </source>
</evidence>
<feature type="compositionally biased region" description="Polar residues" evidence="1">
    <location>
        <begin position="1"/>
        <end position="11"/>
    </location>
</feature>
<evidence type="ECO:0000313" key="2">
    <source>
        <dbReference type="EnsemblProtists" id="HpaP808851"/>
    </source>
</evidence>
<dbReference type="HOGENOM" id="CLU_2517412_0_0_1"/>
<dbReference type="AlphaFoldDB" id="M4BR12"/>
<protein>
    <submittedName>
        <fullName evidence="2">Uncharacterized protein</fullName>
    </submittedName>
</protein>
<evidence type="ECO:0000313" key="3">
    <source>
        <dbReference type="Proteomes" id="UP000011713"/>
    </source>
</evidence>
<proteinExistence type="predicted"/>
<dbReference type="Pfam" id="PF05630">
    <property type="entry name" value="NPP1"/>
    <property type="match status" value="1"/>
</dbReference>
<accession>M4BR12</accession>
<dbReference type="VEuPathDB" id="FungiDB:HpaG808851"/>
<reference evidence="3" key="1">
    <citation type="journal article" date="2010" name="Science">
        <title>Signatures of adaptation to obligate biotrophy in the Hyaloperonospora arabidopsidis genome.</title>
        <authorList>
            <person name="Baxter L."/>
            <person name="Tripathy S."/>
            <person name="Ishaque N."/>
            <person name="Boot N."/>
            <person name="Cabral A."/>
            <person name="Kemen E."/>
            <person name="Thines M."/>
            <person name="Ah-Fong A."/>
            <person name="Anderson R."/>
            <person name="Badejoko W."/>
            <person name="Bittner-Eddy P."/>
            <person name="Boore J.L."/>
            <person name="Chibucos M.C."/>
            <person name="Coates M."/>
            <person name="Dehal P."/>
            <person name="Delehaunty K."/>
            <person name="Dong S."/>
            <person name="Downton P."/>
            <person name="Dumas B."/>
            <person name="Fabro G."/>
            <person name="Fronick C."/>
            <person name="Fuerstenberg S.I."/>
            <person name="Fulton L."/>
            <person name="Gaulin E."/>
            <person name="Govers F."/>
            <person name="Hughes L."/>
            <person name="Humphray S."/>
            <person name="Jiang R.H."/>
            <person name="Judelson H."/>
            <person name="Kamoun S."/>
            <person name="Kyung K."/>
            <person name="Meijer H."/>
            <person name="Minx P."/>
            <person name="Morris P."/>
            <person name="Nelson J."/>
            <person name="Phuntumart V."/>
            <person name="Qutob D."/>
            <person name="Rehmany A."/>
            <person name="Rougon-Cardoso A."/>
            <person name="Ryden P."/>
            <person name="Torto-Alalibo T."/>
            <person name="Studholme D."/>
            <person name="Wang Y."/>
            <person name="Win J."/>
            <person name="Wood J."/>
            <person name="Clifton S.W."/>
            <person name="Rogers J."/>
            <person name="Van den Ackerveken G."/>
            <person name="Jones J.D."/>
            <person name="McDowell J.M."/>
            <person name="Beynon J."/>
            <person name="Tyler B.M."/>
        </authorList>
    </citation>
    <scope>NUCLEOTIDE SEQUENCE [LARGE SCALE GENOMIC DNA]</scope>
    <source>
        <strain evidence="3">Emoy2</strain>
    </source>
</reference>
<feature type="region of interest" description="Disordered" evidence="1">
    <location>
        <begin position="1"/>
        <end position="30"/>
    </location>
</feature>
<sequence length="85" mass="9107">MLSVPTVNALGQTDKGLKPSGPSSSKCRGSRLGIKFTRARVGSKTHGALCTRGTHRKTARATVTTGSMLSFGPAIQKTRMRSFWQ</sequence>
<dbReference type="InParanoid" id="M4BR12"/>